<dbReference type="EMBL" id="CP006918">
    <property type="protein sequence ID" value="AHM79141.1"/>
    <property type="molecule type" value="Genomic_DNA"/>
</dbReference>
<evidence type="ECO:0000313" key="2">
    <source>
        <dbReference type="EMBL" id="AHM79141.1"/>
    </source>
</evidence>
<reference evidence="2 3" key="1">
    <citation type="journal article" date="2014" name="Proc. Natl. Acad. Sci. U.S.A.">
        <title>Molecular dissection of the evolution of carbapenem-resistant multilocus sequence type 258 Klebsiella pneumoniae.</title>
        <authorList>
            <person name="Deleo F.R."/>
            <person name="Chen L."/>
            <person name="Porcella S.F."/>
            <person name="Martens C.A."/>
            <person name="Kobayashi S.D."/>
            <person name="Porter A.R."/>
            <person name="Chavda K.D."/>
            <person name="Jacobs M.R."/>
            <person name="Mathema B."/>
            <person name="Olsen R.J."/>
            <person name="Bonomo R.A."/>
            <person name="Musser J.M."/>
            <person name="Kreiswirth B.N."/>
        </authorList>
    </citation>
    <scope>NUCLEOTIDE SEQUENCE [LARGE SCALE GENOMIC DNA]</scope>
    <source>
        <strain evidence="2">30684/NJST258_2</strain>
    </source>
</reference>
<keyword evidence="1" id="KW-1133">Transmembrane helix</keyword>
<protein>
    <recommendedName>
        <fullName evidence="4">Transporter</fullName>
    </recommendedName>
</protein>
<evidence type="ECO:0000256" key="1">
    <source>
        <dbReference type="SAM" id="Phobius"/>
    </source>
</evidence>
<feature type="transmembrane region" description="Helical" evidence="1">
    <location>
        <begin position="65"/>
        <end position="84"/>
    </location>
</feature>
<dbReference type="Proteomes" id="UP000019586">
    <property type="component" value="Chromosome"/>
</dbReference>
<dbReference type="AlphaFoldDB" id="W8VGB3"/>
<evidence type="ECO:0008006" key="4">
    <source>
        <dbReference type="Google" id="ProtNLM"/>
    </source>
</evidence>
<dbReference type="PATRIC" id="fig|1420013.3.peg.2223"/>
<accession>W8VGB3</accession>
<evidence type="ECO:0000313" key="3">
    <source>
        <dbReference type="Proteomes" id="UP000019586"/>
    </source>
</evidence>
<keyword evidence="1" id="KW-0812">Transmembrane</keyword>
<dbReference type="KEGG" id="kps:KPNJ2_02361"/>
<proteinExistence type="predicted"/>
<organism evidence="2 3">
    <name type="scientific">Klebsiella pneumoniae 30684/NJST258_2</name>
    <dbReference type="NCBI Taxonomy" id="1420013"/>
    <lineage>
        <taxon>Bacteria</taxon>
        <taxon>Pseudomonadati</taxon>
        <taxon>Pseudomonadota</taxon>
        <taxon>Gammaproteobacteria</taxon>
        <taxon>Enterobacterales</taxon>
        <taxon>Enterobacteriaceae</taxon>
        <taxon>Klebsiella/Raoultella group</taxon>
        <taxon>Klebsiella</taxon>
        <taxon>Klebsiella pneumoniae complex</taxon>
    </lineage>
</organism>
<gene>
    <name evidence="2" type="ORF">KPNJ2_02361</name>
</gene>
<keyword evidence="1" id="KW-0472">Membrane</keyword>
<feature type="transmembrane region" description="Helical" evidence="1">
    <location>
        <begin position="96"/>
        <end position="115"/>
    </location>
</feature>
<name>W8VGB3_KLEPN</name>
<sequence>MIIYNQVKWCMQYVLCLRSFMVLTKCFFRRENLMASLLFCIVSYGLLSTWLYLVHSINEKVESTLPSSLLIRVLIIITALSFIIQKKPGVFKNFIAITFGLVLVFIHTIIVLHLLLNTFPDIYDFVFYYEFFLMVFFCGLPLCLCIRMV</sequence>
<feature type="transmembrane region" description="Helical" evidence="1">
    <location>
        <begin position="33"/>
        <end position="53"/>
    </location>
</feature>
<dbReference type="HOGENOM" id="CLU_159225_0_0_6"/>
<feature type="transmembrane region" description="Helical" evidence="1">
    <location>
        <begin position="127"/>
        <end position="146"/>
    </location>
</feature>